<protein>
    <submittedName>
        <fullName evidence="1">Uncharacterized protein</fullName>
    </submittedName>
</protein>
<evidence type="ECO:0000313" key="1">
    <source>
        <dbReference type="EMBL" id="OHA39966.1"/>
    </source>
</evidence>
<proteinExistence type="predicted"/>
<dbReference type="EMBL" id="MHSH01000058">
    <property type="protein sequence ID" value="OHA39966.1"/>
    <property type="molecule type" value="Genomic_DNA"/>
</dbReference>
<organism evidence="1 2">
    <name type="scientific">Candidatus Taylorbacteria bacterium RIFCSPLOWO2_02_FULL_46_40</name>
    <dbReference type="NCBI Taxonomy" id="1802329"/>
    <lineage>
        <taxon>Bacteria</taxon>
        <taxon>Candidatus Tayloriibacteriota</taxon>
    </lineage>
</organism>
<sequence length="108" mass="12871">MGIAELGYLSESMSREVEERYRRDKERSDRNTARLIKKRPALCRGVLMEKLGCMEHAVEFFPLRKLPALFFKNYHYIRQIIEVLQSMQFAPRKKSGRKQRVKRTPAVR</sequence>
<gene>
    <name evidence="1" type="ORF">A3H68_03700</name>
</gene>
<comment type="caution">
    <text evidence="1">The sequence shown here is derived from an EMBL/GenBank/DDBJ whole genome shotgun (WGS) entry which is preliminary data.</text>
</comment>
<name>A0A1G2NV17_9BACT</name>
<dbReference type="AlphaFoldDB" id="A0A1G2NV17"/>
<accession>A0A1G2NV17</accession>
<evidence type="ECO:0000313" key="2">
    <source>
        <dbReference type="Proteomes" id="UP000176429"/>
    </source>
</evidence>
<reference evidence="1 2" key="1">
    <citation type="journal article" date="2016" name="Nat. Commun.">
        <title>Thousands of microbial genomes shed light on interconnected biogeochemical processes in an aquifer system.</title>
        <authorList>
            <person name="Anantharaman K."/>
            <person name="Brown C.T."/>
            <person name="Hug L.A."/>
            <person name="Sharon I."/>
            <person name="Castelle C.J."/>
            <person name="Probst A.J."/>
            <person name="Thomas B.C."/>
            <person name="Singh A."/>
            <person name="Wilkins M.J."/>
            <person name="Karaoz U."/>
            <person name="Brodie E.L."/>
            <person name="Williams K.H."/>
            <person name="Hubbard S.S."/>
            <person name="Banfield J.F."/>
        </authorList>
    </citation>
    <scope>NUCLEOTIDE SEQUENCE [LARGE SCALE GENOMIC DNA]</scope>
</reference>
<dbReference type="Proteomes" id="UP000176429">
    <property type="component" value="Unassembled WGS sequence"/>
</dbReference>